<gene>
    <name evidence="2" type="ORF">ACFONA_05040</name>
</gene>
<sequence>MADPADIQRLIGDLAREGTVVSVDHEAGTCRVRFADDLTTGDIPWLCARAGATRTWSPPSAGEQVAVLCPEGDTARGILIGSLSSDANPHAANDTSTLSEFSDGARIGYDPAVHVLTAILPAGAIARVEASGGIVLKGPVEIDGTLTVRDTIDADGEITGKGVKLSMHKHGLVKAGTDQSGVPA</sequence>
<name>A0ABV7SRD4_9SPHN</name>
<accession>A0ABV7SRD4</accession>
<feature type="domain" description="Gp5/Type VI secretion system Vgr protein OB-fold" evidence="1">
    <location>
        <begin position="16"/>
        <end position="83"/>
    </location>
</feature>
<dbReference type="Proteomes" id="UP001595713">
    <property type="component" value="Unassembled WGS sequence"/>
</dbReference>
<comment type="caution">
    <text evidence="2">The sequence shown here is derived from an EMBL/GenBank/DDBJ whole genome shotgun (WGS) entry which is preliminary data.</text>
</comment>
<proteinExistence type="predicted"/>
<dbReference type="NCBIfam" id="TIGR01644">
    <property type="entry name" value="phage_P2_V"/>
    <property type="match status" value="1"/>
</dbReference>
<dbReference type="InterPro" id="IPR013046">
    <property type="entry name" value="GpV/Gp45"/>
</dbReference>
<dbReference type="InterPro" id="IPR037026">
    <property type="entry name" value="Vgr_OB-fold_dom_sf"/>
</dbReference>
<dbReference type="InterPro" id="IPR006531">
    <property type="entry name" value="Gp5/Vgr_OB"/>
</dbReference>
<dbReference type="RefSeq" id="WP_261295512.1">
    <property type="nucleotide sequence ID" value="NZ_JANQBK010000017.1"/>
</dbReference>
<evidence type="ECO:0000259" key="1">
    <source>
        <dbReference type="Pfam" id="PF04717"/>
    </source>
</evidence>
<dbReference type="EMBL" id="JBHRXP010000002">
    <property type="protein sequence ID" value="MFC3579524.1"/>
    <property type="molecule type" value="Genomic_DNA"/>
</dbReference>
<dbReference type="Gene3D" id="2.40.50.230">
    <property type="entry name" value="Gp5 N-terminal domain"/>
    <property type="match status" value="1"/>
</dbReference>
<protein>
    <submittedName>
        <fullName evidence="2">Phage baseplate assembly protein V</fullName>
    </submittedName>
</protein>
<organism evidence="2 3">
    <name type="scientific">Sphingomonas hylomeconis</name>
    <dbReference type="NCBI Taxonomy" id="1395958"/>
    <lineage>
        <taxon>Bacteria</taxon>
        <taxon>Pseudomonadati</taxon>
        <taxon>Pseudomonadota</taxon>
        <taxon>Alphaproteobacteria</taxon>
        <taxon>Sphingomonadales</taxon>
        <taxon>Sphingomonadaceae</taxon>
        <taxon>Sphingomonas</taxon>
    </lineage>
</organism>
<dbReference type="Gene3D" id="6.20.150.10">
    <property type="match status" value="1"/>
</dbReference>
<dbReference type="Pfam" id="PF04717">
    <property type="entry name" value="Phage_base_V"/>
    <property type="match status" value="1"/>
</dbReference>
<reference evidence="3" key="1">
    <citation type="journal article" date="2019" name="Int. J. Syst. Evol. Microbiol.">
        <title>The Global Catalogue of Microorganisms (GCM) 10K type strain sequencing project: providing services to taxonomists for standard genome sequencing and annotation.</title>
        <authorList>
            <consortium name="The Broad Institute Genomics Platform"/>
            <consortium name="The Broad Institute Genome Sequencing Center for Infectious Disease"/>
            <person name="Wu L."/>
            <person name="Ma J."/>
        </authorList>
    </citation>
    <scope>NUCLEOTIDE SEQUENCE [LARGE SCALE GENOMIC DNA]</scope>
    <source>
        <strain evidence="3">KCTC 42739</strain>
    </source>
</reference>
<evidence type="ECO:0000313" key="3">
    <source>
        <dbReference type="Proteomes" id="UP001595713"/>
    </source>
</evidence>
<keyword evidence="3" id="KW-1185">Reference proteome</keyword>
<evidence type="ECO:0000313" key="2">
    <source>
        <dbReference type="EMBL" id="MFC3579524.1"/>
    </source>
</evidence>